<dbReference type="AlphaFoldDB" id="L8WI83"/>
<evidence type="ECO:0000259" key="3">
    <source>
        <dbReference type="Pfam" id="PF09994"/>
    </source>
</evidence>
<keyword evidence="2" id="KW-1133">Transmembrane helix</keyword>
<evidence type="ECO:0000256" key="1">
    <source>
        <dbReference type="SAM" id="MobiDB-lite"/>
    </source>
</evidence>
<feature type="compositionally biased region" description="Low complexity" evidence="1">
    <location>
        <begin position="301"/>
        <end position="312"/>
    </location>
</feature>
<evidence type="ECO:0000256" key="2">
    <source>
        <dbReference type="SAM" id="Phobius"/>
    </source>
</evidence>
<dbReference type="STRING" id="983506.L8WI83"/>
<feature type="domain" description="T6SS Phospholipase effector Tle1-like catalytic" evidence="3">
    <location>
        <begin position="178"/>
        <end position="253"/>
    </location>
</feature>
<evidence type="ECO:0000313" key="5">
    <source>
        <dbReference type="Proteomes" id="UP000011668"/>
    </source>
</evidence>
<keyword evidence="2" id="KW-0472">Membrane</keyword>
<sequence length="678" mass="76178">MTLIDFTQPGVGTYSHPGLLTNGAATLAKWADEAYVIDGYKYLMETYRGLLPTIQHLFAIFGFSRGAYTARALAGMLHSNKYRLPIRYMQERFLSRPAPRSGRKTNVLVRSRPVFDCESEIKQGSGLIDRFPIKYIVGALDVNAESKSLKQDAGRDARPDHVDPKNFKMVFGTPVQISFLGVWKSLPWIEYNPSVEVFRQALALDETRGNFIPSVWDHKKNDMQSAVEVWFKGGHADVGGGAPLPNRSRKSRIPTWLQSPYLAALRRFFTGFKCEKPIPVSGNRMEFQSLISQPGQNSAGSPLRSSSRSRSPSPLPSPPPTRPLALPESENVSHDEGNPTRAPDMSNISLRWMINQFLGHSKVRVLLDPYALHCYRRVRILERRPQGLDDEDIREERMRLDDFDAKQEPYSALMRTPGWWLLEFLPIPKLSQICANRSEPGTVYRYVQSMLYGGPKNPGVLWSAPVLGASSLGSDGSGLLGEHLGALHDTYLPVPLHIALHSPNLGAGRCINNAIDEEHIRLHHSVYRQMADEKSGYQPIAKCCRLPDWSDVDDSQKSDPDALKILHRLNPVVQSDLDPESPYEWIEYFLRYTALYVLLAILLAFLCTTVKRKSKLSYSLSFAQVLLNRISRYGLLNILSRAGPVTKFVKFYKTGQTPGFVTPVCNVIRQPSHTGNST</sequence>
<dbReference type="Proteomes" id="UP000011668">
    <property type="component" value="Unassembled WGS sequence"/>
</dbReference>
<protein>
    <recommendedName>
        <fullName evidence="3">T6SS Phospholipase effector Tle1-like catalytic domain-containing protein</fullName>
    </recommendedName>
</protein>
<dbReference type="PANTHER" id="PTHR33840">
    <property type="match status" value="1"/>
</dbReference>
<feature type="region of interest" description="Disordered" evidence="1">
    <location>
        <begin position="292"/>
        <end position="344"/>
    </location>
</feature>
<feature type="compositionally biased region" description="Pro residues" evidence="1">
    <location>
        <begin position="313"/>
        <end position="322"/>
    </location>
</feature>
<reference evidence="4 5" key="1">
    <citation type="journal article" date="2013" name="Nat. Commun.">
        <title>The evolution and pathogenic mechanisms of the rice sheath blight pathogen.</title>
        <authorList>
            <person name="Zheng A."/>
            <person name="Lin R."/>
            <person name="Xu L."/>
            <person name="Qin P."/>
            <person name="Tang C."/>
            <person name="Ai P."/>
            <person name="Zhang D."/>
            <person name="Liu Y."/>
            <person name="Sun Z."/>
            <person name="Feng H."/>
            <person name="Wang Y."/>
            <person name="Chen Y."/>
            <person name="Liang X."/>
            <person name="Fu R."/>
            <person name="Li Q."/>
            <person name="Zhang J."/>
            <person name="Yu X."/>
            <person name="Xie Z."/>
            <person name="Ding L."/>
            <person name="Guan P."/>
            <person name="Tang J."/>
            <person name="Liang Y."/>
            <person name="Wang S."/>
            <person name="Deng Q."/>
            <person name="Li S."/>
            <person name="Zhu J."/>
            <person name="Wang L."/>
            <person name="Liu H."/>
            <person name="Li P."/>
        </authorList>
    </citation>
    <scope>NUCLEOTIDE SEQUENCE [LARGE SCALE GENOMIC DNA]</scope>
    <source>
        <strain evidence="5">AG-1 IA</strain>
    </source>
</reference>
<dbReference type="PANTHER" id="PTHR33840:SF1">
    <property type="entry name" value="TLE1 PHOSPHOLIPASE DOMAIN-CONTAINING PROTEIN"/>
    <property type="match status" value="1"/>
</dbReference>
<evidence type="ECO:0000313" key="4">
    <source>
        <dbReference type="EMBL" id="ELU36432.1"/>
    </source>
</evidence>
<gene>
    <name evidence="4" type="ORF">AG1IA_09539</name>
</gene>
<dbReference type="EMBL" id="AFRT01003410">
    <property type="protein sequence ID" value="ELU36432.1"/>
    <property type="molecule type" value="Genomic_DNA"/>
</dbReference>
<keyword evidence="5" id="KW-1185">Reference proteome</keyword>
<dbReference type="InterPro" id="IPR018712">
    <property type="entry name" value="Tle1-like_cat"/>
</dbReference>
<name>L8WI83_THACA</name>
<dbReference type="OrthoDB" id="3057168at2759"/>
<organism evidence="4 5">
    <name type="scientific">Thanatephorus cucumeris (strain AG1-IA)</name>
    <name type="common">Rice sheath blight fungus</name>
    <name type="synonym">Rhizoctonia solani</name>
    <dbReference type="NCBI Taxonomy" id="983506"/>
    <lineage>
        <taxon>Eukaryota</taxon>
        <taxon>Fungi</taxon>
        <taxon>Dikarya</taxon>
        <taxon>Basidiomycota</taxon>
        <taxon>Agaricomycotina</taxon>
        <taxon>Agaricomycetes</taxon>
        <taxon>Cantharellales</taxon>
        <taxon>Ceratobasidiaceae</taxon>
        <taxon>Rhizoctonia</taxon>
        <taxon>Rhizoctonia solani AG-1</taxon>
    </lineage>
</organism>
<dbReference type="HOGENOM" id="CLU_405535_0_0_1"/>
<comment type="caution">
    <text evidence="4">The sequence shown here is derived from an EMBL/GenBank/DDBJ whole genome shotgun (WGS) entry which is preliminary data.</text>
</comment>
<dbReference type="Pfam" id="PF09994">
    <property type="entry name" value="T6SS_Tle1-like_cat"/>
    <property type="match status" value="2"/>
</dbReference>
<accession>L8WI83</accession>
<feature type="domain" description="T6SS Phospholipase effector Tle1-like catalytic" evidence="3">
    <location>
        <begin position="8"/>
        <end position="79"/>
    </location>
</feature>
<proteinExistence type="predicted"/>
<keyword evidence="2" id="KW-0812">Transmembrane</keyword>
<feature type="transmembrane region" description="Helical" evidence="2">
    <location>
        <begin position="589"/>
        <end position="610"/>
    </location>
</feature>